<organism evidence="2 3">
    <name type="scientific">Bodo saltans</name>
    <name type="common">Flagellated protozoan</name>
    <dbReference type="NCBI Taxonomy" id="75058"/>
    <lineage>
        <taxon>Eukaryota</taxon>
        <taxon>Discoba</taxon>
        <taxon>Euglenozoa</taxon>
        <taxon>Kinetoplastea</taxon>
        <taxon>Metakinetoplastina</taxon>
        <taxon>Eubodonida</taxon>
        <taxon>Bodonidae</taxon>
        <taxon>Bodo</taxon>
    </lineage>
</organism>
<name>A0A0S4JAD6_BODSA</name>
<dbReference type="VEuPathDB" id="TriTrypDB:BSAL_08245"/>
<proteinExistence type="predicted"/>
<reference evidence="3" key="1">
    <citation type="submission" date="2015-09" db="EMBL/GenBank/DDBJ databases">
        <authorList>
            <consortium name="Pathogen Informatics"/>
        </authorList>
    </citation>
    <scope>NUCLEOTIDE SEQUENCE [LARGE SCALE GENOMIC DNA]</scope>
    <source>
        <strain evidence="3">Lake Konstanz</strain>
    </source>
</reference>
<dbReference type="EMBL" id="CYKH01001431">
    <property type="protein sequence ID" value="CUG87083.1"/>
    <property type="molecule type" value="Genomic_DNA"/>
</dbReference>
<sequence length="528" mass="59343">MVLQHDQQLTSSTALDSSLGINPQQQRDDDRTALQEFFLVELSSRATILGDEFGERGSIADGRLSLAEPGIYLCPAPRPSEFYASFLKRKRLELTEKYQDLITRQMLREERWLEYTVALLQELVEEETTQRAELLVRSLQDIPRLTLCHMQLQMVSAQGTEGTVIFVEEMEREIRFRVMIFEEVQAYETLVANEALSAANAKKRETNRLAEEHDARGCVGAAEWNARWLLEREEDAEFPQFDSLASKDRERITSLLTWRLVCLEADGRFAVENEWNRMLYPPTASSNHEDFHDAESPSSSVEGIHYASTTPLAEAVAWHDSHCTDLHAEVRAQRLERDIAATVAAQAFALNCPVVDDDGGHGTGTSSNGDDELSPPRLTSHENGEAVPTPPPLTLFGHRFDTVPMMYKAGEMPSMAVVVPQQASCSNDDDDHEARNKNGDVSAECEGESIPIHRPNVECDETSCKIDRTTLSPPQSENLYDEHSAGRCTDDTADADHDDHHGEDEETLSWDAVRFQAERVEALWRNLA</sequence>
<evidence type="ECO:0000313" key="2">
    <source>
        <dbReference type="EMBL" id="CUG87083.1"/>
    </source>
</evidence>
<protein>
    <submittedName>
        <fullName evidence="2">Uncharacterized protein</fullName>
    </submittedName>
</protein>
<feature type="compositionally biased region" description="Polar residues" evidence="1">
    <location>
        <begin position="469"/>
        <end position="478"/>
    </location>
</feature>
<dbReference type="AlphaFoldDB" id="A0A0S4JAD6"/>
<gene>
    <name evidence="2" type="ORF">BSAL_08245</name>
</gene>
<accession>A0A0S4JAD6</accession>
<feature type="region of interest" description="Disordered" evidence="1">
    <location>
        <begin position="467"/>
        <end position="506"/>
    </location>
</feature>
<keyword evidence="3" id="KW-1185">Reference proteome</keyword>
<feature type="region of interest" description="Disordered" evidence="1">
    <location>
        <begin position="422"/>
        <end position="449"/>
    </location>
</feature>
<feature type="region of interest" description="Disordered" evidence="1">
    <location>
        <begin position="359"/>
        <end position="392"/>
    </location>
</feature>
<feature type="compositionally biased region" description="Basic and acidic residues" evidence="1">
    <location>
        <begin position="480"/>
        <end position="503"/>
    </location>
</feature>
<dbReference type="Proteomes" id="UP000051952">
    <property type="component" value="Unassembled WGS sequence"/>
</dbReference>
<evidence type="ECO:0000256" key="1">
    <source>
        <dbReference type="SAM" id="MobiDB-lite"/>
    </source>
</evidence>
<evidence type="ECO:0000313" key="3">
    <source>
        <dbReference type="Proteomes" id="UP000051952"/>
    </source>
</evidence>